<evidence type="ECO:0000313" key="6">
    <source>
        <dbReference type="Proteomes" id="UP000037136"/>
    </source>
</evidence>
<organism evidence="5 6">
    <name type="scientific">Ophiocordyceps unilateralis</name>
    <name type="common">Zombie-ant fungus</name>
    <name type="synonym">Torrubia unilateralis</name>
    <dbReference type="NCBI Taxonomy" id="268505"/>
    <lineage>
        <taxon>Eukaryota</taxon>
        <taxon>Fungi</taxon>
        <taxon>Dikarya</taxon>
        <taxon>Ascomycota</taxon>
        <taxon>Pezizomycotina</taxon>
        <taxon>Sordariomycetes</taxon>
        <taxon>Hypocreomycetidae</taxon>
        <taxon>Hypocreales</taxon>
        <taxon>Ophiocordycipitaceae</taxon>
        <taxon>Ophiocordyceps</taxon>
    </lineage>
</organism>
<dbReference type="PROSITE" id="PS50088">
    <property type="entry name" value="ANK_REPEAT"/>
    <property type="match status" value="1"/>
</dbReference>
<dbReference type="PANTHER" id="PTHR24173:SF74">
    <property type="entry name" value="ANKYRIN REPEAT DOMAIN-CONTAINING PROTEIN 16"/>
    <property type="match status" value="1"/>
</dbReference>
<dbReference type="InterPro" id="IPR036770">
    <property type="entry name" value="Ankyrin_rpt-contain_sf"/>
</dbReference>
<keyword evidence="2 3" id="KW-0040">ANK repeat</keyword>
<comment type="caution">
    <text evidence="5">The sequence shown here is derived from an EMBL/GenBank/DDBJ whole genome shotgun (WGS) entry which is preliminary data.</text>
</comment>
<evidence type="ECO:0000256" key="3">
    <source>
        <dbReference type="PROSITE-ProRule" id="PRU00023"/>
    </source>
</evidence>
<dbReference type="Gene3D" id="1.25.40.20">
    <property type="entry name" value="Ankyrin repeat-containing domain"/>
    <property type="match status" value="1"/>
</dbReference>
<dbReference type="SMART" id="SM00248">
    <property type="entry name" value="ANK"/>
    <property type="match status" value="3"/>
</dbReference>
<proteinExistence type="predicted"/>
<dbReference type="InterPro" id="IPR002110">
    <property type="entry name" value="Ankyrin_rpt"/>
</dbReference>
<dbReference type="AlphaFoldDB" id="A0A2A9PFT9"/>
<reference evidence="5 6" key="1">
    <citation type="journal article" date="2015" name="BMC Genomics">
        <title>Gene expression during zombie ant biting behavior reflects the complexity underlying fungal parasitic behavioral manipulation.</title>
        <authorList>
            <person name="de Bekker C."/>
            <person name="Ohm R.A."/>
            <person name="Loreto R.G."/>
            <person name="Sebastian A."/>
            <person name="Albert I."/>
            <person name="Merrow M."/>
            <person name="Brachmann A."/>
            <person name="Hughes D.P."/>
        </authorList>
    </citation>
    <scope>NUCLEOTIDE SEQUENCE [LARGE SCALE GENOMIC DNA]</scope>
    <source>
        <strain evidence="5 6">SC16a</strain>
    </source>
</reference>
<evidence type="ECO:0000256" key="4">
    <source>
        <dbReference type="SAM" id="MobiDB-lite"/>
    </source>
</evidence>
<dbReference type="Proteomes" id="UP000037136">
    <property type="component" value="Unassembled WGS sequence"/>
</dbReference>
<dbReference type="EMBL" id="LAZP02000152">
    <property type="protein sequence ID" value="PFH60084.1"/>
    <property type="molecule type" value="Genomic_DNA"/>
</dbReference>
<sequence>MILLEADNSRDQSYGQNDSLDVDDSSVNDSGSMNEDRWYGADKGSSDEDKAMFIASRRGQAETVRLLLSQGISATSRNEQGVHPLQLAARDGHVQTVQALLQFAPWAVELSDCYGIIALDEAIDIGSLDTVAVLMSKGTFSNLYTLSERLVYAFELN</sequence>
<feature type="repeat" description="ANK" evidence="3">
    <location>
        <begin position="47"/>
        <end position="79"/>
    </location>
</feature>
<feature type="compositionally biased region" description="Basic and acidic residues" evidence="4">
    <location>
        <begin position="34"/>
        <end position="46"/>
    </location>
</feature>
<name>A0A2A9PFT9_OPHUN</name>
<dbReference type="STRING" id="268505.A0A2A9PFT9"/>
<evidence type="ECO:0000313" key="5">
    <source>
        <dbReference type="EMBL" id="PFH60084.1"/>
    </source>
</evidence>
<reference evidence="5 6" key="2">
    <citation type="journal article" date="2017" name="Sci. Rep.">
        <title>Ant-infecting Ophiocordyceps genomes reveal a high diversity of potential behavioral manipulation genes and a possible major role for enterotoxins.</title>
        <authorList>
            <person name="de Bekker C."/>
            <person name="Ohm R.A."/>
            <person name="Evans H.C."/>
            <person name="Brachmann A."/>
            <person name="Hughes D.P."/>
        </authorList>
    </citation>
    <scope>NUCLEOTIDE SEQUENCE [LARGE SCALE GENOMIC DNA]</scope>
    <source>
        <strain evidence="5 6">SC16a</strain>
    </source>
</reference>
<keyword evidence="1" id="KW-0677">Repeat</keyword>
<gene>
    <name evidence="5" type="ORF">XA68_11472</name>
</gene>
<evidence type="ECO:0000256" key="2">
    <source>
        <dbReference type="ARBA" id="ARBA00023043"/>
    </source>
</evidence>
<dbReference type="Pfam" id="PF12796">
    <property type="entry name" value="Ank_2"/>
    <property type="match status" value="1"/>
</dbReference>
<dbReference type="OrthoDB" id="194358at2759"/>
<dbReference type="PANTHER" id="PTHR24173">
    <property type="entry name" value="ANKYRIN REPEAT CONTAINING"/>
    <property type="match status" value="1"/>
</dbReference>
<evidence type="ECO:0000256" key="1">
    <source>
        <dbReference type="ARBA" id="ARBA00022737"/>
    </source>
</evidence>
<keyword evidence="6" id="KW-1185">Reference proteome</keyword>
<feature type="region of interest" description="Disordered" evidence="4">
    <location>
        <begin position="1"/>
        <end position="46"/>
    </location>
</feature>
<protein>
    <submittedName>
        <fullName evidence="5">Uncharacterized protein</fullName>
    </submittedName>
</protein>
<dbReference type="SUPFAM" id="SSF48403">
    <property type="entry name" value="Ankyrin repeat"/>
    <property type="match status" value="1"/>
</dbReference>
<accession>A0A2A9PFT9</accession>